<dbReference type="Gene3D" id="3.40.50.300">
    <property type="entry name" value="P-loop containing nucleotide triphosphate hydrolases"/>
    <property type="match status" value="1"/>
</dbReference>
<reference evidence="3" key="2">
    <citation type="journal article" date="2021" name="PeerJ">
        <title>Extensive microbial diversity within the chicken gut microbiome revealed by metagenomics and culture.</title>
        <authorList>
            <person name="Gilroy R."/>
            <person name="Ravi A."/>
            <person name="Getino M."/>
            <person name="Pursley I."/>
            <person name="Horton D.L."/>
            <person name="Alikhan N.F."/>
            <person name="Baker D."/>
            <person name="Gharbi K."/>
            <person name="Hall N."/>
            <person name="Watson M."/>
            <person name="Adriaenssens E.M."/>
            <person name="Foster-Nyarko E."/>
            <person name="Jarju S."/>
            <person name="Secka A."/>
            <person name="Antonio M."/>
            <person name="Oren A."/>
            <person name="Chaudhuri R.R."/>
            <person name="La Ragione R."/>
            <person name="Hildebrand F."/>
            <person name="Pallen M.J."/>
        </authorList>
    </citation>
    <scope>NUCLEOTIDE SEQUENCE</scope>
    <source>
        <strain evidence="3">7463</strain>
    </source>
</reference>
<organism evidence="3 4">
    <name type="scientific">Candidatus Aphodousia faecigallinarum</name>
    <dbReference type="NCBI Taxonomy" id="2840677"/>
    <lineage>
        <taxon>Bacteria</taxon>
        <taxon>Pseudomonadati</taxon>
        <taxon>Pseudomonadota</taxon>
        <taxon>Betaproteobacteria</taxon>
        <taxon>Burkholderiales</taxon>
        <taxon>Sutterellaceae</taxon>
        <taxon>Sutterellaceae incertae sedis</taxon>
        <taxon>Candidatus Aphodousia</taxon>
    </lineage>
</organism>
<dbReference type="InterPro" id="IPR027417">
    <property type="entry name" value="P-loop_NTPase"/>
</dbReference>
<dbReference type="PANTHER" id="PTHR33295">
    <property type="entry name" value="ATPASE"/>
    <property type="match status" value="1"/>
</dbReference>
<feature type="domain" description="AAA" evidence="1">
    <location>
        <begin position="21"/>
        <end position="154"/>
    </location>
</feature>
<dbReference type="PANTHER" id="PTHR33295:SF7">
    <property type="entry name" value="ATPASE"/>
    <property type="match status" value="1"/>
</dbReference>
<dbReference type="AlphaFoldDB" id="A0A9D1IK96"/>
<dbReference type="GO" id="GO:0005524">
    <property type="term" value="F:ATP binding"/>
    <property type="evidence" value="ECO:0007669"/>
    <property type="project" value="UniProtKB-KW"/>
</dbReference>
<dbReference type="SUPFAM" id="SSF52540">
    <property type="entry name" value="P-loop containing nucleoside triphosphate hydrolases"/>
    <property type="match status" value="1"/>
</dbReference>
<dbReference type="Pfam" id="PF13173">
    <property type="entry name" value="AAA_14"/>
    <property type="match status" value="1"/>
</dbReference>
<dbReference type="InterPro" id="IPR041682">
    <property type="entry name" value="AAA_14"/>
</dbReference>
<dbReference type="InterPro" id="IPR025420">
    <property type="entry name" value="DUF4143"/>
</dbReference>
<keyword evidence="3" id="KW-0547">Nucleotide-binding</keyword>
<keyword evidence="3" id="KW-0067">ATP-binding</keyword>
<accession>A0A9D1IK96</accession>
<reference evidence="3" key="1">
    <citation type="submission" date="2020-10" db="EMBL/GenBank/DDBJ databases">
        <authorList>
            <person name="Gilroy R."/>
        </authorList>
    </citation>
    <scope>NUCLEOTIDE SEQUENCE</scope>
    <source>
        <strain evidence="3">7463</strain>
    </source>
</reference>
<comment type="caution">
    <text evidence="3">The sequence shown here is derived from an EMBL/GenBank/DDBJ whole genome shotgun (WGS) entry which is preliminary data.</text>
</comment>
<evidence type="ECO:0000259" key="1">
    <source>
        <dbReference type="Pfam" id="PF13173"/>
    </source>
</evidence>
<sequence length="445" mass="51710">MFERKIFQEMLQWKQHYAPNYALFLKGARRVGKTTLAEKLGKEAYRSHILIRFDQVDETIKDLFINSLRDLDTLFATLQFVYNTPLYQRESLIIFDEIQLFPPARQALKTLLEDGRYDYLETGSLAGITKKSKDILIPSEEYALDVLPMDFEEFTWAMNYDMVMPVIREHYQSKKPLGALHQGLMKAFREYILIGGMPQAVTAFSKGKDFGQADFAKQQIINLYKNDMEFQQEENSNYVSNFFDRIPSELSKHDKRYILSHVDPNARIRDYKGPIRWLDEAMIINIANNVDDPSAAFNLGIIDPSFKCYLMDTGLLVSLAFHDRPYLENDLYKAILLDRLQVNEGMVIENAVAQCLRANGHRAFFYVERDLKNKKISMEIDFLIRQKKKVIPLEVKSGRSGSILSLTRFKEKFGKRIGDAVVLHHGEIKKQDGIWFLPYYMASLL</sequence>
<dbReference type="Proteomes" id="UP000824083">
    <property type="component" value="Unassembled WGS sequence"/>
</dbReference>
<proteinExistence type="predicted"/>
<feature type="domain" description="DUF4143" evidence="2">
    <location>
        <begin position="230"/>
        <end position="398"/>
    </location>
</feature>
<dbReference type="EMBL" id="DVMY01000080">
    <property type="protein sequence ID" value="HIU37594.1"/>
    <property type="molecule type" value="Genomic_DNA"/>
</dbReference>
<evidence type="ECO:0000313" key="4">
    <source>
        <dbReference type="Proteomes" id="UP000824083"/>
    </source>
</evidence>
<evidence type="ECO:0000259" key="2">
    <source>
        <dbReference type="Pfam" id="PF13635"/>
    </source>
</evidence>
<evidence type="ECO:0000313" key="3">
    <source>
        <dbReference type="EMBL" id="HIU37594.1"/>
    </source>
</evidence>
<dbReference type="Pfam" id="PF13635">
    <property type="entry name" value="DUF4143"/>
    <property type="match status" value="1"/>
</dbReference>
<protein>
    <submittedName>
        <fullName evidence="3">ATP-binding protein</fullName>
    </submittedName>
</protein>
<name>A0A9D1IK96_9BURK</name>
<gene>
    <name evidence="3" type="ORF">IAC56_04910</name>
</gene>